<sequence length="186" mass="21747">MKNIFLFMLFSTSIFCKAQTISLDELSQCENKPDCPDYVYLKDINNRLDKFVGIWKGTYTDGRTYEFHFTKKQNDYTFGKYWDLLKGRLLVKNSNNQELVNTLNFSDENVRFSGFIFDKSLKKYQMYYSGNAACNDKGYVYLSFPDSNNLNQMKLVFMQDMDIVSKCPDGYKTVIPDAKGIILTRQ</sequence>
<feature type="domain" description="DUF6705" evidence="2">
    <location>
        <begin position="1"/>
        <end position="149"/>
    </location>
</feature>
<dbReference type="EMBL" id="JAUTAL010000001">
    <property type="protein sequence ID" value="MDQ1098383.1"/>
    <property type="molecule type" value="Genomic_DNA"/>
</dbReference>
<keyword evidence="4" id="KW-1185">Reference proteome</keyword>
<feature type="chain" id="PRO_5045684787" description="DUF6705 domain-containing protein" evidence="1">
    <location>
        <begin position="19"/>
        <end position="186"/>
    </location>
</feature>
<dbReference type="Proteomes" id="UP001225072">
    <property type="component" value="Unassembled WGS sequence"/>
</dbReference>
<evidence type="ECO:0000313" key="3">
    <source>
        <dbReference type="EMBL" id="MDQ1098383.1"/>
    </source>
</evidence>
<proteinExistence type="predicted"/>
<evidence type="ECO:0000256" key="1">
    <source>
        <dbReference type="SAM" id="SignalP"/>
    </source>
</evidence>
<dbReference type="RefSeq" id="WP_307454030.1">
    <property type="nucleotide sequence ID" value="NZ_JAUTAL010000001.1"/>
</dbReference>
<reference evidence="3 4" key="1">
    <citation type="submission" date="2023-07" db="EMBL/GenBank/DDBJ databases">
        <title>Functional and genomic diversity of the sorghum phyllosphere microbiome.</title>
        <authorList>
            <person name="Shade A."/>
        </authorList>
    </citation>
    <scope>NUCLEOTIDE SEQUENCE [LARGE SCALE GENOMIC DNA]</scope>
    <source>
        <strain evidence="3 4">SORGH_AS_1064</strain>
    </source>
</reference>
<evidence type="ECO:0000313" key="4">
    <source>
        <dbReference type="Proteomes" id="UP001225072"/>
    </source>
</evidence>
<comment type="caution">
    <text evidence="3">The sequence shown here is derived from an EMBL/GenBank/DDBJ whole genome shotgun (WGS) entry which is preliminary data.</text>
</comment>
<dbReference type="Pfam" id="PF20448">
    <property type="entry name" value="DUF6705"/>
    <property type="match status" value="1"/>
</dbReference>
<keyword evidence="1" id="KW-0732">Signal</keyword>
<gene>
    <name evidence="3" type="ORF">QE404_003530</name>
</gene>
<protein>
    <recommendedName>
        <fullName evidence="2">DUF6705 domain-containing protein</fullName>
    </recommendedName>
</protein>
<name>A0ABU0TMW3_9FLAO</name>
<evidence type="ECO:0000259" key="2">
    <source>
        <dbReference type="Pfam" id="PF20448"/>
    </source>
</evidence>
<feature type="signal peptide" evidence="1">
    <location>
        <begin position="1"/>
        <end position="18"/>
    </location>
</feature>
<accession>A0ABU0TMW3</accession>
<dbReference type="InterPro" id="IPR046551">
    <property type="entry name" value="DUF6705"/>
</dbReference>
<organism evidence="3 4">
    <name type="scientific">Chryseobacterium camelliae</name>
    <dbReference type="NCBI Taxonomy" id="1265445"/>
    <lineage>
        <taxon>Bacteria</taxon>
        <taxon>Pseudomonadati</taxon>
        <taxon>Bacteroidota</taxon>
        <taxon>Flavobacteriia</taxon>
        <taxon>Flavobacteriales</taxon>
        <taxon>Weeksellaceae</taxon>
        <taxon>Chryseobacterium group</taxon>
        <taxon>Chryseobacterium</taxon>
    </lineage>
</organism>